<sequence>MIKYTDNKIQLAVLKLFNIILSSSIFPNIWNQGLITPIHKSGDKFDPNNYCGICVNSNLGKILCFIINSRLVHFLSENIVLSKCQIGFLPNDRMTDHVYILHTIIDKQINRNKGKVFSCFVDFKKAFDSIWHESLLYKLMESGVGGKTYEIIKSIYTNNKCAVQIGKNHTHFFPQGHGVRQGCSLSPTLFNIYINELARALEQSAALGLTLLESEVKCLLFADDLVLLSPTKEGLQQHLDILHRFCQTWAMTVIISKTKIMVFQKRSSHQDHKYKFHLDTIALEHTKNDTFLVLNINATCIFHKAVNNLRDKARSAFYAIKRNIKFLYQLGAG</sequence>
<dbReference type="GeneTree" id="ENSGT01120000271821"/>
<dbReference type="InterPro" id="IPR000477">
    <property type="entry name" value="RT_dom"/>
</dbReference>
<dbReference type="EC" id="3.1.26.4" evidence="2"/>
<name>A0A8C7G8N4_ONCKI</name>
<proteinExistence type="inferred from homology"/>
<dbReference type="SUPFAM" id="SSF56672">
    <property type="entry name" value="DNA/RNA polymerases"/>
    <property type="match status" value="1"/>
</dbReference>
<comment type="similarity">
    <text evidence="1">Belongs to the beta type-B retroviral polymerase family. HERV class-II K(HML-2) pol subfamily.</text>
</comment>
<evidence type="ECO:0000256" key="1">
    <source>
        <dbReference type="ARBA" id="ARBA00010879"/>
    </source>
</evidence>
<dbReference type="Gene3D" id="3.30.70.270">
    <property type="match status" value="1"/>
</dbReference>
<reference evidence="4" key="2">
    <citation type="submission" date="2025-09" db="UniProtKB">
        <authorList>
            <consortium name="Ensembl"/>
        </authorList>
    </citation>
    <scope>IDENTIFICATION</scope>
</reference>
<organism evidence="4 5">
    <name type="scientific">Oncorhynchus kisutch</name>
    <name type="common">Coho salmon</name>
    <name type="synonym">Salmo kisutch</name>
    <dbReference type="NCBI Taxonomy" id="8019"/>
    <lineage>
        <taxon>Eukaryota</taxon>
        <taxon>Metazoa</taxon>
        <taxon>Chordata</taxon>
        <taxon>Craniata</taxon>
        <taxon>Vertebrata</taxon>
        <taxon>Euteleostomi</taxon>
        <taxon>Actinopterygii</taxon>
        <taxon>Neopterygii</taxon>
        <taxon>Teleostei</taxon>
        <taxon>Protacanthopterygii</taxon>
        <taxon>Salmoniformes</taxon>
        <taxon>Salmonidae</taxon>
        <taxon>Salmoninae</taxon>
        <taxon>Oncorhynchus</taxon>
    </lineage>
</organism>
<evidence type="ECO:0000313" key="4">
    <source>
        <dbReference type="Ensembl" id="ENSOKIP00005039611.1"/>
    </source>
</evidence>
<dbReference type="PROSITE" id="PS50878">
    <property type="entry name" value="RT_POL"/>
    <property type="match status" value="1"/>
</dbReference>
<keyword evidence="5" id="KW-1185">Reference proteome</keyword>
<feature type="domain" description="Reverse transcriptase" evidence="3">
    <location>
        <begin position="1"/>
        <end position="281"/>
    </location>
</feature>
<evidence type="ECO:0000313" key="5">
    <source>
        <dbReference type="Proteomes" id="UP000694557"/>
    </source>
</evidence>
<dbReference type="Proteomes" id="UP000694557">
    <property type="component" value="Unassembled WGS sequence"/>
</dbReference>
<evidence type="ECO:0000259" key="3">
    <source>
        <dbReference type="PROSITE" id="PS50878"/>
    </source>
</evidence>
<evidence type="ECO:0000256" key="2">
    <source>
        <dbReference type="ARBA" id="ARBA00012180"/>
    </source>
</evidence>
<dbReference type="CDD" id="cd01650">
    <property type="entry name" value="RT_nLTR_like"/>
    <property type="match status" value="1"/>
</dbReference>
<reference evidence="4" key="1">
    <citation type="submission" date="2025-08" db="UniProtKB">
        <authorList>
            <consortium name="Ensembl"/>
        </authorList>
    </citation>
    <scope>IDENTIFICATION</scope>
</reference>
<dbReference type="InterPro" id="IPR043502">
    <property type="entry name" value="DNA/RNA_pol_sf"/>
</dbReference>
<protein>
    <recommendedName>
        <fullName evidence="2">ribonuclease H</fullName>
        <ecNumber evidence="2">3.1.26.4</ecNumber>
    </recommendedName>
</protein>
<dbReference type="AlphaFoldDB" id="A0A8C7G8N4"/>
<dbReference type="InterPro" id="IPR043128">
    <property type="entry name" value="Rev_trsase/Diguanyl_cyclase"/>
</dbReference>
<dbReference type="GO" id="GO:0004523">
    <property type="term" value="F:RNA-DNA hybrid ribonuclease activity"/>
    <property type="evidence" value="ECO:0007669"/>
    <property type="project" value="UniProtKB-EC"/>
</dbReference>
<dbReference type="Pfam" id="PF00078">
    <property type="entry name" value="RVT_1"/>
    <property type="match status" value="1"/>
</dbReference>
<dbReference type="PANTHER" id="PTHR19446">
    <property type="entry name" value="REVERSE TRANSCRIPTASES"/>
    <property type="match status" value="1"/>
</dbReference>
<accession>A0A8C7G8N4</accession>
<dbReference type="Ensembl" id="ENSOKIT00005041791.1">
    <property type="protein sequence ID" value="ENSOKIP00005039611.1"/>
    <property type="gene ID" value="ENSOKIG00005016821.1"/>
</dbReference>